<organism evidence="1 2">
    <name type="scientific">Maritalea myrionectae</name>
    <dbReference type="NCBI Taxonomy" id="454601"/>
    <lineage>
        <taxon>Bacteria</taxon>
        <taxon>Pseudomonadati</taxon>
        <taxon>Pseudomonadota</taxon>
        <taxon>Alphaproteobacteria</taxon>
        <taxon>Hyphomicrobiales</taxon>
        <taxon>Devosiaceae</taxon>
        <taxon>Maritalea</taxon>
    </lineage>
</organism>
<sequence>MTLEEFAEDIWITDGPEIVAAAGFHYPTRAAVIRLADQSLFVWSPIELDQALRDAVNELGEVKYLIAPNNLHHSFLAEWRHAYPLAKLYAAPGLVSKREDLKFDGILGDTPNMEWVDQIDQVVADGNVLTNEVVFYHRKSRTVLFTDLLQQMPKDWYRGWRRIVAMLDLMTEDQPTVPRKFRLAFKDRKAARQAIDKIESWPSEKVLMAHGTPVHSNGQQFIKDAFNWLR</sequence>
<dbReference type="InterPro" id="IPR036866">
    <property type="entry name" value="RibonucZ/Hydroxyglut_hydro"/>
</dbReference>
<dbReference type="PANTHER" id="PTHR33835">
    <property type="entry name" value="YALI0C07656P"/>
    <property type="match status" value="1"/>
</dbReference>
<reference evidence="1 2" key="1">
    <citation type="submission" date="2017-05" db="EMBL/GenBank/DDBJ databases">
        <title>Genome Analysis of Maritalea myrionectae HL2708#5.</title>
        <authorList>
            <consortium name="Cotde Inc.-PKNU"/>
            <person name="Jang D."/>
            <person name="Oh H.-M."/>
        </authorList>
    </citation>
    <scope>NUCLEOTIDE SEQUENCE [LARGE SCALE GENOMIC DNA]</scope>
    <source>
        <strain evidence="1 2">HL2708#5</strain>
    </source>
</reference>
<evidence type="ECO:0000313" key="1">
    <source>
        <dbReference type="EMBL" id="AVX05146.1"/>
    </source>
</evidence>
<dbReference type="RefSeq" id="WP_117396157.1">
    <property type="nucleotide sequence ID" value="NZ_CP021330.1"/>
</dbReference>
<gene>
    <name evidence="1" type="ORF">MXMO3_02634</name>
</gene>
<protein>
    <recommendedName>
        <fullName evidence="3">DUF4336 domain-containing protein</fullName>
    </recommendedName>
</protein>
<evidence type="ECO:0000313" key="2">
    <source>
        <dbReference type="Proteomes" id="UP000258927"/>
    </source>
</evidence>
<keyword evidence="2" id="KW-1185">Reference proteome</keyword>
<dbReference type="Proteomes" id="UP000258927">
    <property type="component" value="Chromosome"/>
</dbReference>
<dbReference type="InterPro" id="IPR025638">
    <property type="entry name" value="DUF4336"/>
</dbReference>
<dbReference type="Pfam" id="PF14234">
    <property type="entry name" value="DUF4336"/>
    <property type="match status" value="1"/>
</dbReference>
<dbReference type="KEGG" id="mmyr:MXMO3_02634"/>
<dbReference type="SUPFAM" id="SSF56281">
    <property type="entry name" value="Metallo-hydrolase/oxidoreductase"/>
    <property type="match status" value="1"/>
</dbReference>
<dbReference type="AlphaFoldDB" id="A0A2R4MGY8"/>
<proteinExistence type="predicted"/>
<dbReference type="EMBL" id="CP021330">
    <property type="protein sequence ID" value="AVX05146.1"/>
    <property type="molecule type" value="Genomic_DNA"/>
</dbReference>
<name>A0A2R4MGY8_9HYPH</name>
<dbReference type="PANTHER" id="PTHR33835:SF1">
    <property type="entry name" value="METALLO-BETA-LACTAMASE DOMAIN-CONTAINING PROTEIN"/>
    <property type="match status" value="1"/>
</dbReference>
<evidence type="ECO:0008006" key="3">
    <source>
        <dbReference type="Google" id="ProtNLM"/>
    </source>
</evidence>
<accession>A0A2R4MGY8</accession>
<dbReference type="STRING" id="1122213.GCA_000423365_00270"/>